<dbReference type="EMBL" id="KI687308">
    <property type="protein sequence ID" value="ETK81969.1"/>
    <property type="molecule type" value="Genomic_DNA"/>
</dbReference>
<reference evidence="1" key="1">
    <citation type="submission" date="2013-11" db="EMBL/GenBank/DDBJ databases">
        <title>The Genome Sequence of Phytophthora parasitica CJ02B3.</title>
        <authorList>
            <consortium name="The Broad Institute Genomics Platform"/>
            <person name="Russ C."/>
            <person name="Tyler B."/>
            <person name="Panabieres F."/>
            <person name="Shan W."/>
            <person name="Tripathy S."/>
            <person name="Grunwald N."/>
            <person name="Machado M."/>
            <person name="Johnson C.S."/>
            <person name="Arredondo F."/>
            <person name="Hong C."/>
            <person name="Coffey M."/>
            <person name="Young S.K."/>
            <person name="Zeng Q."/>
            <person name="Gargeya S."/>
            <person name="Fitzgerald M."/>
            <person name="Abouelleil A."/>
            <person name="Alvarado L."/>
            <person name="Chapman S.B."/>
            <person name="Gainer-Dewar J."/>
            <person name="Goldberg J."/>
            <person name="Griggs A."/>
            <person name="Gujja S."/>
            <person name="Hansen M."/>
            <person name="Howarth C."/>
            <person name="Imamovic A."/>
            <person name="Ireland A."/>
            <person name="Larimer J."/>
            <person name="McCowan C."/>
            <person name="Murphy C."/>
            <person name="Pearson M."/>
            <person name="Poon T.W."/>
            <person name="Priest M."/>
            <person name="Roberts A."/>
            <person name="Saif S."/>
            <person name="Shea T."/>
            <person name="Sykes S."/>
            <person name="Wortman J."/>
            <person name="Nusbaum C."/>
            <person name="Birren B."/>
        </authorList>
    </citation>
    <scope>NUCLEOTIDE SEQUENCE [LARGE SCALE GENOMIC DNA]</scope>
    <source>
        <strain evidence="1">CJ02B3</strain>
    </source>
</reference>
<gene>
    <name evidence="1" type="ORF">L915_12573</name>
</gene>
<proteinExistence type="predicted"/>
<accession>W2GGE2</accession>
<organism evidence="1">
    <name type="scientific">Phytophthora nicotianae</name>
    <name type="common">Potato buckeye rot agent</name>
    <name type="synonym">Phytophthora parasitica</name>
    <dbReference type="NCBI Taxonomy" id="4792"/>
    <lineage>
        <taxon>Eukaryota</taxon>
        <taxon>Sar</taxon>
        <taxon>Stramenopiles</taxon>
        <taxon>Oomycota</taxon>
        <taxon>Peronosporomycetes</taxon>
        <taxon>Peronosporales</taxon>
        <taxon>Peronosporaceae</taxon>
        <taxon>Phytophthora</taxon>
    </lineage>
</organism>
<dbReference type="AlphaFoldDB" id="W2GGE2"/>
<sequence>MPRSPASTIYHLLHGLRVVLFLEERSVRDKLLRGAVCAALSEFNISRNSIKKFWCIRGTMDAISAPTRVKPNHGRRLMMNEVISWYTLYHFANGKPNTR</sequence>
<dbReference type="Proteomes" id="UP000053236">
    <property type="component" value="Unassembled WGS sequence"/>
</dbReference>
<dbReference type="VEuPathDB" id="FungiDB:PPTG_21928"/>
<name>W2GGE2_PHYNI</name>
<protein>
    <submittedName>
        <fullName evidence="1">Uncharacterized protein</fullName>
    </submittedName>
</protein>
<evidence type="ECO:0000313" key="1">
    <source>
        <dbReference type="EMBL" id="ETK81969.1"/>
    </source>
</evidence>